<evidence type="ECO:0000256" key="1">
    <source>
        <dbReference type="SAM" id="MobiDB-lite"/>
    </source>
</evidence>
<proteinExistence type="predicted"/>
<dbReference type="Proteomes" id="UP000679779">
    <property type="component" value="Unassembled WGS sequence"/>
</dbReference>
<feature type="region of interest" description="Disordered" evidence="1">
    <location>
        <begin position="29"/>
        <end position="52"/>
    </location>
</feature>
<protein>
    <submittedName>
        <fullName evidence="2">Uncharacterized protein</fullName>
    </submittedName>
</protein>
<gene>
    <name evidence="2" type="ORF">J2TS6_59710</name>
</gene>
<sequence>MKSRQMHSVVAAVMTLSILIVGCAEAKRAEQPPKASVKPPRSESAQPSSQKC</sequence>
<dbReference type="AlphaFoldDB" id="A0A919XQ17"/>
<feature type="compositionally biased region" description="Polar residues" evidence="1">
    <location>
        <begin position="43"/>
        <end position="52"/>
    </location>
</feature>
<evidence type="ECO:0000313" key="3">
    <source>
        <dbReference type="Proteomes" id="UP000679779"/>
    </source>
</evidence>
<keyword evidence="3" id="KW-1185">Reference proteome</keyword>
<name>A0A919XQ17_9BACL</name>
<comment type="caution">
    <text evidence="2">The sequence shown here is derived from an EMBL/GenBank/DDBJ whole genome shotgun (WGS) entry which is preliminary data.</text>
</comment>
<evidence type="ECO:0000313" key="2">
    <source>
        <dbReference type="EMBL" id="GIO34830.1"/>
    </source>
</evidence>
<dbReference type="PROSITE" id="PS51257">
    <property type="entry name" value="PROKAR_LIPOPROTEIN"/>
    <property type="match status" value="1"/>
</dbReference>
<dbReference type="RefSeq" id="WP_212958890.1">
    <property type="nucleotide sequence ID" value="NZ_BORQ01000013.1"/>
</dbReference>
<organism evidence="2 3">
    <name type="scientific">Paenibacillus albilobatus</name>
    <dbReference type="NCBI Taxonomy" id="2716884"/>
    <lineage>
        <taxon>Bacteria</taxon>
        <taxon>Bacillati</taxon>
        <taxon>Bacillota</taxon>
        <taxon>Bacilli</taxon>
        <taxon>Bacillales</taxon>
        <taxon>Paenibacillaceae</taxon>
        <taxon>Paenibacillus</taxon>
    </lineage>
</organism>
<dbReference type="EMBL" id="BORQ01000013">
    <property type="protein sequence ID" value="GIO34830.1"/>
    <property type="molecule type" value="Genomic_DNA"/>
</dbReference>
<accession>A0A919XQ17</accession>
<reference evidence="2" key="1">
    <citation type="submission" date="2021-03" db="EMBL/GenBank/DDBJ databases">
        <title>Antimicrobial resistance genes in bacteria isolated from Japanese honey, and their potential for conferring macrolide and lincosamide resistance in the American foulbrood pathogen Paenibacillus larvae.</title>
        <authorList>
            <person name="Okamoto M."/>
            <person name="Kumagai M."/>
            <person name="Kanamori H."/>
            <person name="Takamatsu D."/>
        </authorList>
    </citation>
    <scope>NUCLEOTIDE SEQUENCE</scope>
    <source>
        <strain evidence="2">J2TS6</strain>
    </source>
</reference>